<dbReference type="CDD" id="cd13759">
    <property type="entry name" value="TGF_beta_NODAL"/>
    <property type="match status" value="1"/>
</dbReference>
<sequence length="135" mass="15477">MKFSLLLSLNALFVPVPSGCHQTGKSAVETDRPLCRKEDMWVDFQKLGWGQWIIYPKQFNAYLCRGNCPTPVDEKFTPTNHAYIQSMLKLHHSDRVPPLSCVPTRLSPLSTLYYEKGKIVMKHHDNMVVEECGCH</sequence>
<dbReference type="InterPro" id="IPR017948">
    <property type="entry name" value="TGFb_CS"/>
</dbReference>
<dbReference type="OMA" id="CRKEDMW"/>
<dbReference type="GO" id="GO:0007369">
    <property type="term" value="P:gastrulation"/>
    <property type="evidence" value="ECO:0007669"/>
    <property type="project" value="UniProtKB-ARBA"/>
</dbReference>
<dbReference type="Pfam" id="PF00019">
    <property type="entry name" value="TGF_beta"/>
    <property type="match status" value="1"/>
</dbReference>
<dbReference type="InterPro" id="IPR001839">
    <property type="entry name" value="TGF-b_C"/>
</dbReference>
<comment type="subcellular location">
    <subcellularLocation>
        <location evidence="1">Secreted</location>
    </subcellularLocation>
</comment>
<reference evidence="13" key="1">
    <citation type="submission" date="2025-08" db="UniProtKB">
        <authorList>
            <consortium name="Ensembl"/>
        </authorList>
    </citation>
    <scope>IDENTIFICATION</scope>
</reference>
<dbReference type="SMART" id="SM00204">
    <property type="entry name" value="TGFB"/>
    <property type="match status" value="1"/>
</dbReference>
<organism evidence="13 14">
    <name type="scientific">Salarias fasciatus</name>
    <name type="common">Jewelled blenny</name>
    <name type="synonym">Blennius fasciatus</name>
    <dbReference type="NCBI Taxonomy" id="181472"/>
    <lineage>
        <taxon>Eukaryota</taxon>
        <taxon>Metazoa</taxon>
        <taxon>Chordata</taxon>
        <taxon>Craniata</taxon>
        <taxon>Vertebrata</taxon>
        <taxon>Euteleostomi</taxon>
        <taxon>Actinopterygii</taxon>
        <taxon>Neopterygii</taxon>
        <taxon>Teleostei</taxon>
        <taxon>Neoteleostei</taxon>
        <taxon>Acanthomorphata</taxon>
        <taxon>Ovalentaria</taxon>
        <taxon>Blenniimorphae</taxon>
        <taxon>Blenniiformes</taxon>
        <taxon>Blennioidei</taxon>
        <taxon>Blenniidae</taxon>
        <taxon>Salariinae</taxon>
        <taxon>Salarias</taxon>
    </lineage>
</organism>
<evidence type="ECO:0000256" key="9">
    <source>
        <dbReference type="ARBA" id="ARBA00023180"/>
    </source>
</evidence>
<dbReference type="AlphaFoldDB" id="A0A672JC44"/>
<keyword evidence="3" id="KW-0217">Developmental protein</keyword>
<evidence type="ECO:0000256" key="11">
    <source>
        <dbReference type="SAM" id="SignalP"/>
    </source>
</evidence>
<keyword evidence="4" id="KW-0964">Secreted</keyword>
<keyword evidence="9" id="KW-0325">Glycoprotein</keyword>
<proteinExistence type="inferred from homology"/>
<feature type="signal peptide" evidence="11">
    <location>
        <begin position="1"/>
        <end position="20"/>
    </location>
</feature>
<dbReference type="InterPro" id="IPR029034">
    <property type="entry name" value="Cystine-knot_cytokine"/>
</dbReference>
<name>A0A672JC44_SALFA</name>
<dbReference type="PROSITE" id="PS00250">
    <property type="entry name" value="TGF_BETA_1"/>
    <property type="match status" value="1"/>
</dbReference>
<protein>
    <recommendedName>
        <fullName evidence="12">TGF-beta family profile domain-containing protein</fullName>
    </recommendedName>
</protein>
<keyword evidence="7 10" id="KW-0339">Growth factor</keyword>
<evidence type="ECO:0000256" key="4">
    <source>
        <dbReference type="ARBA" id="ARBA00022525"/>
    </source>
</evidence>
<accession>A0A672JC44</accession>
<evidence type="ECO:0000313" key="14">
    <source>
        <dbReference type="Proteomes" id="UP000472267"/>
    </source>
</evidence>
<feature type="domain" description="TGF-beta family profile" evidence="12">
    <location>
        <begin position="18"/>
        <end position="135"/>
    </location>
</feature>
<dbReference type="GO" id="GO:0008083">
    <property type="term" value="F:growth factor activity"/>
    <property type="evidence" value="ECO:0007669"/>
    <property type="project" value="UniProtKB-KW"/>
</dbReference>
<evidence type="ECO:0000256" key="10">
    <source>
        <dbReference type="RuleBase" id="RU000354"/>
    </source>
</evidence>
<dbReference type="SUPFAM" id="SSF57501">
    <property type="entry name" value="Cystine-knot cytokines"/>
    <property type="match status" value="1"/>
</dbReference>
<evidence type="ECO:0000256" key="7">
    <source>
        <dbReference type="ARBA" id="ARBA00023030"/>
    </source>
</evidence>
<evidence type="ECO:0000259" key="12">
    <source>
        <dbReference type="PROSITE" id="PS51362"/>
    </source>
</evidence>
<dbReference type="Proteomes" id="UP000472267">
    <property type="component" value="Unassembled WGS sequence"/>
</dbReference>
<evidence type="ECO:0000256" key="8">
    <source>
        <dbReference type="ARBA" id="ARBA00023157"/>
    </source>
</evidence>
<evidence type="ECO:0000256" key="1">
    <source>
        <dbReference type="ARBA" id="ARBA00004613"/>
    </source>
</evidence>
<dbReference type="PANTHER" id="PTHR11848">
    <property type="entry name" value="TGF-BETA FAMILY"/>
    <property type="match status" value="1"/>
</dbReference>
<dbReference type="Ensembl" id="ENSSFAT00005052276.1">
    <property type="protein sequence ID" value="ENSSFAP00005050635.1"/>
    <property type="gene ID" value="ENSSFAG00005024421.1"/>
</dbReference>
<dbReference type="InterPro" id="IPR015615">
    <property type="entry name" value="TGF-beta-rel"/>
</dbReference>
<dbReference type="FunFam" id="2.10.90.10:FF:000026">
    <property type="entry name" value="Nodal homolog 3-A"/>
    <property type="match status" value="1"/>
</dbReference>
<keyword evidence="6 11" id="KW-0732">Signal</keyword>
<evidence type="ECO:0000256" key="3">
    <source>
        <dbReference type="ARBA" id="ARBA00022473"/>
    </source>
</evidence>
<dbReference type="PANTHER" id="PTHR11848:SF159">
    <property type="entry name" value="NODAL HOMOLOG"/>
    <property type="match status" value="1"/>
</dbReference>
<dbReference type="Gene3D" id="2.10.90.10">
    <property type="entry name" value="Cystine-knot cytokines"/>
    <property type="match status" value="1"/>
</dbReference>
<evidence type="ECO:0000256" key="2">
    <source>
        <dbReference type="ARBA" id="ARBA00006656"/>
    </source>
</evidence>
<evidence type="ECO:0000313" key="13">
    <source>
        <dbReference type="Ensembl" id="ENSSFAP00005050635.1"/>
    </source>
</evidence>
<dbReference type="GO" id="GO:0005125">
    <property type="term" value="F:cytokine activity"/>
    <property type="evidence" value="ECO:0007669"/>
    <property type="project" value="TreeGrafter"/>
</dbReference>
<evidence type="ECO:0000256" key="6">
    <source>
        <dbReference type="ARBA" id="ARBA00022729"/>
    </source>
</evidence>
<dbReference type="GO" id="GO:0005615">
    <property type="term" value="C:extracellular space"/>
    <property type="evidence" value="ECO:0007669"/>
    <property type="project" value="TreeGrafter"/>
</dbReference>
<keyword evidence="5" id="KW-0165">Cleavage on pair of basic residues</keyword>
<dbReference type="PRINTS" id="PR00669">
    <property type="entry name" value="INHIBINA"/>
</dbReference>
<feature type="chain" id="PRO_5025402733" description="TGF-beta family profile domain-containing protein" evidence="11">
    <location>
        <begin position="21"/>
        <end position="135"/>
    </location>
</feature>
<keyword evidence="14" id="KW-1185">Reference proteome</keyword>
<keyword evidence="8" id="KW-1015">Disulfide bond</keyword>
<dbReference type="InParanoid" id="A0A672JC44"/>
<comment type="similarity">
    <text evidence="2 10">Belongs to the TGF-beta family.</text>
</comment>
<evidence type="ECO:0000256" key="5">
    <source>
        <dbReference type="ARBA" id="ARBA00022685"/>
    </source>
</evidence>
<dbReference type="PROSITE" id="PS51362">
    <property type="entry name" value="TGF_BETA_2"/>
    <property type="match status" value="1"/>
</dbReference>
<reference evidence="13" key="2">
    <citation type="submission" date="2025-09" db="UniProtKB">
        <authorList>
            <consortium name="Ensembl"/>
        </authorList>
    </citation>
    <scope>IDENTIFICATION</scope>
</reference>
<dbReference type="GO" id="GO:0009888">
    <property type="term" value="P:tissue development"/>
    <property type="evidence" value="ECO:0007669"/>
    <property type="project" value="UniProtKB-ARBA"/>
</dbReference>